<reference evidence="3 4" key="1">
    <citation type="submission" date="2018-06" db="EMBL/GenBank/DDBJ databases">
        <authorList>
            <consortium name="Pathogen Informatics"/>
            <person name="Doyle S."/>
        </authorList>
    </citation>
    <scope>NUCLEOTIDE SEQUENCE [LARGE SCALE GENOMIC DNA]</scope>
    <source>
        <strain evidence="3 4">NCTC4824</strain>
    </source>
</reference>
<gene>
    <name evidence="3" type="primary">afr_11</name>
    <name evidence="3" type="ORF">NCTC4824_03785</name>
</gene>
<keyword evidence="4" id="KW-1185">Reference proteome</keyword>
<organism evidence="3 4">
    <name type="scientific">Lederbergia lenta</name>
    <name type="common">Bacillus lentus</name>
    <dbReference type="NCBI Taxonomy" id="1467"/>
    <lineage>
        <taxon>Bacteria</taxon>
        <taxon>Bacillati</taxon>
        <taxon>Bacillota</taxon>
        <taxon>Bacilli</taxon>
        <taxon>Bacillales</taxon>
        <taxon>Bacillaceae</taxon>
        <taxon>Lederbergia</taxon>
    </lineage>
</organism>
<dbReference type="GO" id="GO:0000166">
    <property type="term" value="F:nucleotide binding"/>
    <property type="evidence" value="ECO:0007669"/>
    <property type="project" value="InterPro"/>
</dbReference>
<evidence type="ECO:0000313" key="4">
    <source>
        <dbReference type="Proteomes" id="UP000249134"/>
    </source>
</evidence>
<dbReference type="Gene3D" id="3.30.360.10">
    <property type="entry name" value="Dihydrodipicolinate Reductase, domain 2"/>
    <property type="match status" value="1"/>
</dbReference>
<evidence type="ECO:0000259" key="2">
    <source>
        <dbReference type="Pfam" id="PF22725"/>
    </source>
</evidence>
<dbReference type="KEGG" id="blen:NCTC4824_03785"/>
<dbReference type="InterPro" id="IPR000683">
    <property type="entry name" value="Gfo/Idh/MocA-like_OxRdtase_N"/>
</dbReference>
<dbReference type="EC" id="1.1.1.292" evidence="3"/>
<name>A0A2X4ZDY7_LEDLE</name>
<keyword evidence="3" id="KW-0560">Oxidoreductase</keyword>
<dbReference type="Pfam" id="PF22725">
    <property type="entry name" value="GFO_IDH_MocA_C3"/>
    <property type="match status" value="1"/>
</dbReference>
<dbReference type="Pfam" id="PF01408">
    <property type="entry name" value="GFO_IDH_MocA"/>
    <property type="match status" value="1"/>
</dbReference>
<protein>
    <submittedName>
        <fullName evidence="3">NADH-dependent dyhydrogenase</fullName>
        <ecNumber evidence="3">1.1.1.292</ecNumber>
    </submittedName>
</protein>
<feature type="domain" description="Gfo/Idh/MocA-like oxidoreductase N-terminal" evidence="1">
    <location>
        <begin position="17"/>
        <end position="136"/>
    </location>
</feature>
<dbReference type="EMBL" id="LS483476">
    <property type="protein sequence ID" value="SQI62785.1"/>
    <property type="molecule type" value="Genomic_DNA"/>
</dbReference>
<dbReference type="GO" id="GO:0033712">
    <property type="term" value="F:1,5-anhydro-D-fructose reductase (1,5-anhydro-D-mannitol-forming) activity"/>
    <property type="evidence" value="ECO:0007669"/>
    <property type="project" value="UniProtKB-EC"/>
</dbReference>
<sequence>MNYKLHLSEGKVGEHMIRVLLIGLGTMGRTHLSCYAKMENVKMMGVIDTNKIIRNDMSEKYQVEGFETLEEAMEVIGNVDVIDVALPTYLHEEYVKKAANYVKNIICEKPITLSIDAAKEMIEYCDRNGVNLYLGHVVRFFNEYKKLKEAVEKGAIGKVGVVRTFRGGPFPKTPLGWYNEQKKSGGVILDLIIHDFDFLRWTFGEVERVFAKGVKDMTGLGYDYALVTLRFKSGVIAHVEGSWAHESFKMSMEISGEDGILEFDSSKNKSIHSFVRADDLNEGVKGVAVPESPLKNSPYFVELEHFIDCIQNKKEPIITPFDALKAVEISLAARESIRTGQPVFIN</sequence>
<accession>A0A2X4ZDY7</accession>
<dbReference type="SUPFAM" id="SSF51735">
    <property type="entry name" value="NAD(P)-binding Rossmann-fold domains"/>
    <property type="match status" value="1"/>
</dbReference>
<evidence type="ECO:0000313" key="3">
    <source>
        <dbReference type="EMBL" id="SQI62785.1"/>
    </source>
</evidence>
<feature type="domain" description="GFO/IDH/MocA-like oxidoreductase" evidence="2">
    <location>
        <begin position="144"/>
        <end position="262"/>
    </location>
</feature>
<proteinExistence type="predicted"/>
<dbReference type="InterPro" id="IPR051450">
    <property type="entry name" value="Gfo/Idh/MocA_Oxidoreductases"/>
</dbReference>
<dbReference type="InterPro" id="IPR036291">
    <property type="entry name" value="NAD(P)-bd_dom_sf"/>
</dbReference>
<dbReference type="PANTHER" id="PTHR43377:SF1">
    <property type="entry name" value="BILIVERDIN REDUCTASE A"/>
    <property type="match status" value="1"/>
</dbReference>
<dbReference type="RefSeq" id="WP_326255440.1">
    <property type="nucleotide sequence ID" value="NZ_CBCSGM010000004.1"/>
</dbReference>
<dbReference type="STRING" id="1348624.GCA_001591545_03148"/>
<dbReference type="AlphaFoldDB" id="A0A2X4ZDY7"/>
<dbReference type="InterPro" id="IPR055170">
    <property type="entry name" value="GFO_IDH_MocA-like_dom"/>
</dbReference>
<dbReference type="Gene3D" id="3.40.50.720">
    <property type="entry name" value="NAD(P)-binding Rossmann-like Domain"/>
    <property type="match status" value="1"/>
</dbReference>
<dbReference type="Proteomes" id="UP000249134">
    <property type="component" value="Chromosome 1"/>
</dbReference>
<dbReference type="SUPFAM" id="SSF55347">
    <property type="entry name" value="Glyceraldehyde-3-phosphate dehydrogenase-like, C-terminal domain"/>
    <property type="match status" value="1"/>
</dbReference>
<dbReference type="PANTHER" id="PTHR43377">
    <property type="entry name" value="BILIVERDIN REDUCTASE A"/>
    <property type="match status" value="1"/>
</dbReference>
<evidence type="ECO:0000259" key="1">
    <source>
        <dbReference type="Pfam" id="PF01408"/>
    </source>
</evidence>